<dbReference type="Gene3D" id="3.10.100.10">
    <property type="entry name" value="Mannose-Binding Protein A, subunit A"/>
    <property type="match status" value="1"/>
</dbReference>
<accession>A0AAV4A226</accession>
<evidence type="ECO:0000313" key="8">
    <source>
        <dbReference type="Proteomes" id="UP000735302"/>
    </source>
</evidence>
<dbReference type="PANTHER" id="PTHR22799">
    <property type="entry name" value="TETRANECTIN-RELATED"/>
    <property type="match status" value="1"/>
</dbReference>
<dbReference type="GO" id="GO:0030246">
    <property type="term" value="F:carbohydrate binding"/>
    <property type="evidence" value="ECO:0007669"/>
    <property type="project" value="UniProtKB-KW"/>
</dbReference>
<dbReference type="PANTHER" id="PTHR22799:SF1">
    <property type="entry name" value="C-TYPE LECTIN DOMAIN FAMILY 11 MEMBER A"/>
    <property type="match status" value="1"/>
</dbReference>
<reference evidence="7 8" key="1">
    <citation type="journal article" date="2021" name="Elife">
        <title>Chloroplast acquisition without the gene transfer in kleptoplastic sea slugs, Plakobranchus ocellatus.</title>
        <authorList>
            <person name="Maeda T."/>
            <person name="Takahashi S."/>
            <person name="Yoshida T."/>
            <person name="Shimamura S."/>
            <person name="Takaki Y."/>
            <person name="Nagai Y."/>
            <person name="Toyoda A."/>
            <person name="Suzuki Y."/>
            <person name="Arimoto A."/>
            <person name="Ishii H."/>
            <person name="Satoh N."/>
            <person name="Nishiyama T."/>
            <person name="Hasebe M."/>
            <person name="Maruyama T."/>
            <person name="Minagawa J."/>
            <person name="Obokata J."/>
            <person name="Shigenobu S."/>
        </authorList>
    </citation>
    <scope>NUCLEOTIDE SEQUENCE [LARGE SCALE GENOMIC DNA]</scope>
</reference>
<evidence type="ECO:0000256" key="5">
    <source>
        <dbReference type="SAM" id="SignalP"/>
    </source>
</evidence>
<keyword evidence="3 5" id="KW-0732">Signal</keyword>
<evidence type="ECO:0000256" key="3">
    <source>
        <dbReference type="ARBA" id="ARBA00022729"/>
    </source>
</evidence>
<dbReference type="SMART" id="SM00034">
    <property type="entry name" value="CLECT"/>
    <property type="match status" value="1"/>
</dbReference>
<evidence type="ECO:0000256" key="2">
    <source>
        <dbReference type="ARBA" id="ARBA00022525"/>
    </source>
</evidence>
<comment type="subcellular location">
    <subcellularLocation>
        <location evidence="1">Secreted</location>
    </subcellularLocation>
</comment>
<dbReference type="Pfam" id="PF00059">
    <property type="entry name" value="Lectin_C"/>
    <property type="match status" value="1"/>
</dbReference>
<organism evidence="7 8">
    <name type="scientific">Plakobranchus ocellatus</name>
    <dbReference type="NCBI Taxonomy" id="259542"/>
    <lineage>
        <taxon>Eukaryota</taxon>
        <taxon>Metazoa</taxon>
        <taxon>Spiralia</taxon>
        <taxon>Lophotrochozoa</taxon>
        <taxon>Mollusca</taxon>
        <taxon>Gastropoda</taxon>
        <taxon>Heterobranchia</taxon>
        <taxon>Euthyneura</taxon>
        <taxon>Panpulmonata</taxon>
        <taxon>Sacoglossa</taxon>
        <taxon>Placobranchoidea</taxon>
        <taxon>Plakobranchidae</taxon>
        <taxon>Plakobranchus</taxon>
    </lineage>
</organism>
<feature type="signal peptide" evidence="5">
    <location>
        <begin position="1"/>
        <end position="20"/>
    </location>
</feature>
<dbReference type="InterPro" id="IPR016187">
    <property type="entry name" value="CTDL_fold"/>
</dbReference>
<dbReference type="PROSITE" id="PS50041">
    <property type="entry name" value="C_TYPE_LECTIN_2"/>
    <property type="match status" value="1"/>
</dbReference>
<sequence length="153" mass="17491">MSLLPALLLLGVLMISQTEGVSYNNRSFLGKTYLLSRDPERFDLATMNARCKGSGGYLLEINNYEEQAHVTVFLYDSGFLYDIVYTGHTDLGQEGKFYHYDTKKPLFSGARWKWHQPDNWAGKEHCVNIMDGGINDLDCHRTARYICEIPLQS</sequence>
<dbReference type="SUPFAM" id="SSF56436">
    <property type="entry name" value="C-type lectin-like"/>
    <property type="match status" value="1"/>
</dbReference>
<dbReference type="Proteomes" id="UP000735302">
    <property type="component" value="Unassembled WGS sequence"/>
</dbReference>
<keyword evidence="8" id="KW-1185">Reference proteome</keyword>
<dbReference type="InterPro" id="IPR001304">
    <property type="entry name" value="C-type_lectin-like"/>
</dbReference>
<dbReference type="GO" id="GO:0008083">
    <property type="term" value="F:growth factor activity"/>
    <property type="evidence" value="ECO:0007669"/>
    <property type="project" value="TreeGrafter"/>
</dbReference>
<keyword evidence="2" id="KW-0964">Secreted</keyword>
<dbReference type="AlphaFoldDB" id="A0AAV4A226"/>
<feature type="domain" description="C-type lectin" evidence="6">
    <location>
        <begin position="28"/>
        <end position="148"/>
    </location>
</feature>
<keyword evidence="4" id="KW-0430">Lectin</keyword>
<feature type="chain" id="PRO_5044022436" evidence="5">
    <location>
        <begin position="21"/>
        <end position="153"/>
    </location>
</feature>
<dbReference type="EMBL" id="BLXT01003182">
    <property type="protein sequence ID" value="GFO00912.1"/>
    <property type="molecule type" value="Genomic_DNA"/>
</dbReference>
<protein>
    <submittedName>
        <fullName evidence="7">Collectin-11</fullName>
    </submittedName>
</protein>
<evidence type="ECO:0000313" key="7">
    <source>
        <dbReference type="EMBL" id="GFO00912.1"/>
    </source>
</evidence>
<evidence type="ECO:0000259" key="6">
    <source>
        <dbReference type="PROSITE" id="PS50041"/>
    </source>
</evidence>
<evidence type="ECO:0000256" key="1">
    <source>
        <dbReference type="ARBA" id="ARBA00004613"/>
    </source>
</evidence>
<name>A0AAV4A226_9GAST</name>
<dbReference type="InterPro" id="IPR016186">
    <property type="entry name" value="C-type_lectin-like/link_sf"/>
</dbReference>
<evidence type="ECO:0000256" key="4">
    <source>
        <dbReference type="ARBA" id="ARBA00022734"/>
    </source>
</evidence>
<dbReference type="InterPro" id="IPR051663">
    <property type="entry name" value="CLec_Tetranectin-domain"/>
</dbReference>
<comment type="caution">
    <text evidence="7">The sequence shown here is derived from an EMBL/GenBank/DDBJ whole genome shotgun (WGS) entry which is preliminary data.</text>
</comment>
<gene>
    <name evidence="7" type="ORF">PoB_002741700</name>
</gene>
<dbReference type="GO" id="GO:0005615">
    <property type="term" value="C:extracellular space"/>
    <property type="evidence" value="ECO:0007669"/>
    <property type="project" value="TreeGrafter"/>
</dbReference>
<proteinExistence type="predicted"/>